<dbReference type="Pfam" id="PF13391">
    <property type="entry name" value="HNH_2"/>
    <property type="match status" value="1"/>
</dbReference>
<accession>A0A5N6ZSN3</accession>
<dbReference type="EMBL" id="ML737776">
    <property type="protein sequence ID" value="KAE8360405.1"/>
    <property type="molecule type" value="Genomic_DNA"/>
</dbReference>
<dbReference type="OrthoDB" id="5416097at2759"/>
<dbReference type="RefSeq" id="XP_031923486.1">
    <property type="nucleotide sequence ID" value="XM_032074614.1"/>
</dbReference>
<feature type="region of interest" description="Disordered" evidence="1">
    <location>
        <begin position="289"/>
        <end position="312"/>
    </location>
</feature>
<evidence type="ECO:0000259" key="2">
    <source>
        <dbReference type="Pfam" id="PF13391"/>
    </source>
</evidence>
<organism evidence="3 4">
    <name type="scientific">Aspergillus caelatus</name>
    <dbReference type="NCBI Taxonomy" id="61420"/>
    <lineage>
        <taxon>Eukaryota</taxon>
        <taxon>Fungi</taxon>
        <taxon>Dikarya</taxon>
        <taxon>Ascomycota</taxon>
        <taxon>Pezizomycotina</taxon>
        <taxon>Eurotiomycetes</taxon>
        <taxon>Eurotiomycetidae</taxon>
        <taxon>Eurotiales</taxon>
        <taxon>Aspergillaceae</taxon>
        <taxon>Aspergillus</taxon>
        <taxon>Aspergillus subgen. Circumdati</taxon>
    </lineage>
</organism>
<dbReference type="AlphaFoldDB" id="A0A5N6ZSN3"/>
<dbReference type="Proteomes" id="UP000326268">
    <property type="component" value="Unassembled WGS sequence"/>
</dbReference>
<feature type="domain" description="HNH nuclease" evidence="2">
    <location>
        <begin position="110"/>
        <end position="190"/>
    </location>
</feature>
<keyword evidence="4" id="KW-1185">Reference proteome</keyword>
<name>A0A5N6ZSN3_9EURO</name>
<dbReference type="GeneID" id="43659060"/>
<evidence type="ECO:0000313" key="4">
    <source>
        <dbReference type="Proteomes" id="UP000326268"/>
    </source>
</evidence>
<proteinExistence type="predicted"/>
<evidence type="ECO:0000313" key="3">
    <source>
        <dbReference type="EMBL" id="KAE8360405.1"/>
    </source>
</evidence>
<feature type="compositionally biased region" description="Acidic residues" evidence="1">
    <location>
        <begin position="291"/>
        <end position="312"/>
    </location>
</feature>
<dbReference type="InterPro" id="IPR003615">
    <property type="entry name" value="HNH_nuc"/>
</dbReference>
<reference evidence="3 4" key="1">
    <citation type="submission" date="2019-04" db="EMBL/GenBank/DDBJ databases">
        <title>Friends and foes A comparative genomics studyof 23 Aspergillus species from section Flavi.</title>
        <authorList>
            <consortium name="DOE Joint Genome Institute"/>
            <person name="Kjaerbolling I."/>
            <person name="Vesth T."/>
            <person name="Frisvad J.C."/>
            <person name="Nybo J.L."/>
            <person name="Theobald S."/>
            <person name="Kildgaard S."/>
            <person name="Isbrandt T."/>
            <person name="Kuo A."/>
            <person name="Sato A."/>
            <person name="Lyhne E.K."/>
            <person name="Kogle M.E."/>
            <person name="Wiebenga A."/>
            <person name="Kun R.S."/>
            <person name="Lubbers R.J."/>
            <person name="Makela M.R."/>
            <person name="Barry K."/>
            <person name="Chovatia M."/>
            <person name="Clum A."/>
            <person name="Daum C."/>
            <person name="Haridas S."/>
            <person name="He G."/>
            <person name="LaButti K."/>
            <person name="Lipzen A."/>
            <person name="Mondo S."/>
            <person name="Riley R."/>
            <person name="Salamov A."/>
            <person name="Simmons B.A."/>
            <person name="Magnuson J.K."/>
            <person name="Henrissat B."/>
            <person name="Mortensen U.H."/>
            <person name="Larsen T.O."/>
            <person name="Devries R.P."/>
            <person name="Grigoriev I.V."/>
            <person name="Machida M."/>
            <person name="Baker S.E."/>
            <person name="Andersen M.R."/>
        </authorList>
    </citation>
    <scope>NUCLEOTIDE SEQUENCE [LARGE SCALE GENOMIC DNA]</scope>
    <source>
        <strain evidence="3 4">CBS 763.97</strain>
    </source>
</reference>
<evidence type="ECO:0000256" key="1">
    <source>
        <dbReference type="SAM" id="MobiDB-lite"/>
    </source>
</evidence>
<sequence>MATETPAIDAIPEISDTRRVELIQKISSMAPDISSTTWAVLWLSDIEQLEDLSNMKAGLLSATLTGLVVPTRQILLQWASRARSVDSDKTSKRKRSDSIKDTCIIRDKYCLLTGKGEPVEIAHIYPYSMMGKPKTTQELFWRHLESFWHPERIARWKKTVMDPSGVKVLENIMCLSRDSHGLWGKARFALQPLELSVDRKALAVRFFWIPVSKYMKTMGLKTTPFLPPNLGHTGQRIKLFNCESEKPICSGDVITMKTSDPDEYPLPSFELLEMQWFLTRALGLSGAADVDPAEWDSDSDDEEEEEELVARP</sequence>
<gene>
    <name evidence="3" type="ORF">BDV27DRAFT_167857</name>
</gene>
<protein>
    <recommendedName>
        <fullName evidence="2">HNH nuclease domain-containing protein</fullName>
    </recommendedName>
</protein>